<reference evidence="1 2" key="1">
    <citation type="submission" date="2013-11" db="EMBL/GenBank/DDBJ databases">
        <title>Draft genome of the bovine lungworm Dictyocaulus viviparus.</title>
        <authorList>
            <person name="Mitreva M."/>
        </authorList>
    </citation>
    <scope>NUCLEOTIDE SEQUENCE [LARGE SCALE GENOMIC DNA]</scope>
    <source>
        <strain evidence="1 2">HannoverDv2000</strain>
    </source>
</reference>
<proteinExistence type="predicted"/>
<keyword evidence="2" id="KW-1185">Reference proteome</keyword>
<dbReference type="OrthoDB" id="5987976at2759"/>
<reference evidence="2" key="2">
    <citation type="journal article" date="2016" name="Sci. Rep.">
        <title>Dictyocaulus viviparus genome, variome and transcriptome elucidate lungworm biology and support future intervention.</title>
        <authorList>
            <person name="McNulty S.N."/>
            <person name="Strube C."/>
            <person name="Rosa B.A."/>
            <person name="Martin J.C."/>
            <person name="Tyagi R."/>
            <person name="Choi Y.J."/>
            <person name="Wang Q."/>
            <person name="Hallsworth Pepin K."/>
            <person name="Zhang X."/>
            <person name="Ozersky P."/>
            <person name="Wilson R.K."/>
            <person name="Sternberg P.W."/>
            <person name="Gasser R.B."/>
            <person name="Mitreva M."/>
        </authorList>
    </citation>
    <scope>NUCLEOTIDE SEQUENCE [LARGE SCALE GENOMIC DNA]</scope>
    <source>
        <strain evidence="2">HannoverDv2000</strain>
    </source>
</reference>
<evidence type="ECO:0000313" key="1">
    <source>
        <dbReference type="EMBL" id="KJH39616.1"/>
    </source>
</evidence>
<dbReference type="Proteomes" id="UP000053766">
    <property type="component" value="Unassembled WGS sequence"/>
</dbReference>
<dbReference type="AlphaFoldDB" id="A0A0D8XAS2"/>
<protein>
    <submittedName>
        <fullName evidence="1">Uncharacterized protein</fullName>
    </submittedName>
</protein>
<evidence type="ECO:0000313" key="2">
    <source>
        <dbReference type="Proteomes" id="UP000053766"/>
    </source>
</evidence>
<sequence length="80" mass="8920">MLVEERLPELAPKIRKKLQLIERLGVVALTRLANDVDLITAISILDTDDSAGTSEFEEKLNHFYASLQRSGYGKGPHKAK</sequence>
<name>A0A0D8XAS2_DICVI</name>
<gene>
    <name evidence="1" type="ORF">DICVIV_14506</name>
</gene>
<dbReference type="STRING" id="29172.A0A0D8XAS2"/>
<organism evidence="1 2">
    <name type="scientific">Dictyocaulus viviparus</name>
    <name type="common">Bovine lungworm</name>
    <dbReference type="NCBI Taxonomy" id="29172"/>
    <lineage>
        <taxon>Eukaryota</taxon>
        <taxon>Metazoa</taxon>
        <taxon>Ecdysozoa</taxon>
        <taxon>Nematoda</taxon>
        <taxon>Chromadorea</taxon>
        <taxon>Rhabditida</taxon>
        <taxon>Rhabditina</taxon>
        <taxon>Rhabditomorpha</taxon>
        <taxon>Strongyloidea</taxon>
        <taxon>Metastrongylidae</taxon>
        <taxon>Dictyocaulus</taxon>
    </lineage>
</organism>
<dbReference type="EMBL" id="KN723187">
    <property type="protein sequence ID" value="KJH39616.1"/>
    <property type="molecule type" value="Genomic_DNA"/>
</dbReference>
<accession>A0A0D8XAS2</accession>